<evidence type="ECO:0000313" key="1">
    <source>
        <dbReference type="EnsemblPlants" id="TuG1812G0600000577.01.T01"/>
    </source>
</evidence>
<accession>A0A8R7QN29</accession>
<proteinExistence type="predicted"/>
<dbReference type="AlphaFoldDB" id="A0A8R7QN29"/>
<sequence>MRKYSSSSSTSSAPYASCCSLRRSSLSATPWMPLPCTFSSIPCAYSSSILRASMLRSRSALAAQDSSKPSVTGASALPSTHLAAPMAVSILGRREPPCLEGVEVTQGVAG</sequence>
<reference evidence="1" key="2">
    <citation type="submission" date="2018-03" db="EMBL/GenBank/DDBJ databases">
        <title>The Triticum urartu genome reveals the dynamic nature of wheat genome evolution.</title>
        <authorList>
            <person name="Ling H."/>
            <person name="Ma B."/>
            <person name="Shi X."/>
            <person name="Liu H."/>
            <person name="Dong L."/>
            <person name="Sun H."/>
            <person name="Cao Y."/>
            <person name="Gao Q."/>
            <person name="Zheng S."/>
            <person name="Li Y."/>
            <person name="Yu Y."/>
            <person name="Du H."/>
            <person name="Qi M."/>
            <person name="Li Y."/>
            <person name="Yu H."/>
            <person name="Cui Y."/>
            <person name="Wang N."/>
            <person name="Chen C."/>
            <person name="Wu H."/>
            <person name="Zhao Y."/>
            <person name="Zhang J."/>
            <person name="Li Y."/>
            <person name="Zhou W."/>
            <person name="Zhang B."/>
            <person name="Hu W."/>
            <person name="Eijk M."/>
            <person name="Tang J."/>
            <person name="Witsenboer H."/>
            <person name="Zhao S."/>
            <person name="Li Z."/>
            <person name="Zhang A."/>
            <person name="Wang D."/>
            <person name="Liang C."/>
        </authorList>
    </citation>
    <scope>NUCLEOTIDE SEQUENCE [LARGE SCALE GENOMIC DNA]</scope>
    <source>
        <strain evidence="1">cv. G1812</strain>
    </source>
</reference>
<organism evidence="1 2">
    <name type="scientific">Triticum urartu</name>
    <name type="common">Red wild einkorn</name>
    <name type="synonym">Crithodium urartu</name>
    <dbReference type="NCBI Taxonomy" id="4572"/>
    <lineage>
        <taxon>Eukaryota</taxon>
        <taxon>Viridiplantae</taxon>
        <taxon>Streptophyta</taxon>
        <taxon>Embryophyta</taxon>
        <taxon>Tracheophyta</taxon>
        <taxon>Spermatophyta</taxon>
        <taxon>Magnoliopsida</taxon>
        <taxon>Liliopsida</taxon>
        <taxon>Poales</taxon>
        <taxon>Poaceae</taxon>
        <taxon>BOP clade</taxon>
        <taxon>Pooideae</taxon>
        <taxon>Triticodae</taxon>
        <taxon>Triticeae</taxon>
        <taxon>Triticinae</taxon>
        <taxon>Triticum</taxon>
    </lineage>
</organism>
<dbReference type="Proteomes" id="UP000015106">
    <property type="component" value="Chromosome 6"/>
</dbReference>
<protein>
    <submittedName>
        <fullName evidence="1">Uncharacterized protein</fullName>
    </submittedName>
</protein>
<reference evidence="1" key="3">
    <citation type="submission" date="2022-06" db="UniProtKB">
        <authorList>
            <consortium name="EnsemblPlants"/>
        </authorList>
    </citation>
    <scope>IDENTIFICATION</scope>
</reference>
<dbReference type="Gramene" id="TuG1812G0600000577.01.T01">
    <property type="protein sequence ID" value="TuG1812G0600000577.01.T01"/>
    <property type="gene ID" value="TuG1812G0600000577.01"/>
</dbReference>
<dbReference type="EnsemblPlants" id="TuG1812G0600000577.01.T01">
    <property type="protein sequence ID" value="TuG1812G0600000577.01.T01"/>
    <property type="gene ID" value="TuG1812G0600000577.01"/>
</dbReference>
<name>A0A8R7QN29_TRIUA</name>
<evidence type="ECO:0000313" key="2">
    <source>
        <dbReference type="Proteomes" id="UP000015106"/>
    </source>
</evidence>
<keyword evidence="2" id="KW-1185">Reference proteome</keyword>
<reference evidence="2" key="1">
    <citation type="journal article" date="2013" name="Nature">
        <title>Draft genome of the wheat A-genome progenitor Triticum urartu.</title>
        <authorList>
            <person name="Ling H.Q."/>
            <person name="Zhao S."/>
            <person name="Liu D."/>
            <person name="Wang J."/>
            <person name="Sun H."/>
            <person name="Zhang C."/>
            <person name="Fan H."/>
            <person name="Li D."/>
            <person name="Dong L."/>
            <person name="Tao Y."/>
            <person name="Gao C."/>
            <person name="Wu H."/>
            <person name="Li Y."/>
            <person name="Cui Y."/>
            <person name="Guo X."/>
            <person name="Zheng S."/>
            <person name="Wang B."/>
            <person name="Yu K."/>
            <person name="Liang Q."/>
            <person name="Yang W."/>
            <person name="Lou X."/>
            <person name="Chen J."/>
            <person name="Feng M."/>
            <person name="Jian J."/>
            <person name="Zhang X."/>
            <person name="Luo G."/>
            <person name="Jiang Y."/>
            <person name="Liu J."/>
            <person name="Wang Z."/>
            <person name="Sha Y."/>
            <person name="Zhang B."/>
            <person name="Wu H."/>
            <person name="Tang D."/>
            <person name="Shen Q."/>
            <person name="Xue P."/>
            <person name="Zou S."/>
            <person name="Wang X."/>
            <person name="Liu X."/>
            <person name="Wang F."/>
            <person name="Yang Y."/>
            <person name="An X."/>
            <person name="Dong Z."/>
            <person name="Zhang K."/>
            <person name="Zhang X."/>
            <person name="Luo M.C."/>
            <person name="Dvorak J."/>
            <person name="Tong Y."/>
            <person name="Wang J."/>
            <person name="Yang H."/>
            <person name="Li Z."/>
            <person name="Wang D."/>
            <person name="Zhang A."/>
            <person name="Wang J."/>
        </authorList>
    </citation>
    <scope>NUCLEOTIDE SEQUENCE</scope>
    <source>
        <strain evidence="2">cv. G1812</strain>
    </source>
</reference>